<dbReference type="Pfam" id="PF04951">
    <property type="entry name" value="Peptidase_M55"/>
    <property type="match status" value="1"/>
</dbReference>
<dbReference type="EMBL" id="JBGUBD010000009">
    <property type="protein sequence ID" value="MFA9479549.1"/>
    <property type="molecule type" value="Genomic_DNA"/>
</dbReference>
<accession>A0ABV4U9R2</accession>
<dbReference type="Proteomes" id="UP001575105">
    <property type="component" value="Unassembled WGS sequence"/>
</dbReference>
<reference evidence="1 2" key="1">
    <citation type="submission" date="2024-08" db="EMBL/GenBank/DDBJ databases">
        <title>Whole-genome sequencing of halo(alkali)philic microorganisms from hypersaline lakes.</title>
        <authorList>
            <person name="Sorokin D.Y."/>
            <person name="Merkel A.Y."/>
            <person name="Messina E."/>
            <person name="Yakimov M."/>
        </authorList>
    </citation>
    <scope>NUCLEOTIDE SEQUENCE [LARGE SCALE GENOMIC DNA]</scope>
    <source>
        <strain evidence="1 2">AB-hyl4</strain>
    </source>
</reference>
<dbReference type="InterPro" id="IPR027476">
    <property type="entry name" value="DppA_N"/>
</dbReference>
<gene>
    <name evidence="1" type="ORF">ACERK3_14765</name>
</gene>
<dbReference type="InterPro" id="IPR036177">
    <property type="entry name" value="Peptidase_M55_sf"/>
</dbReference>
<evidence type="ECO:0000313" key="1">
    <source>
        <dbReference type="EMBL" id="MFA9479549.1"/>
    </source>
</evidence>
<sequence>MIVWICTDMEGLAGVDDWEQCYATDDEAPIYLDGRRHLTDEVNAAVAGCFDAGATEVRVLDGHGRNRFKGFVTDRLDPRAKQMGVRSWRPLRWEGLDESVSALAIIGQHAMAGTLNGFLDHTQMPKEICRFTLNGEEHGEMSQMALYAGAFGVPLVYTSGDEALCEETRRLFPHALTTPTKRGTGWATCELYPPDEVRLNIRRDIATAMRAIDPAQAWKLSLPIEVGYEYAYSGLADRFNNVPGVRRPHARSVAWDIHDPRDVFTAPTA</sequence>
<dbReference type="SUPFAM" id="SSF63992">
    <property type="entry name" value="Dipeptide transport protein"/>
    <property type="match status" value="1"/>
</dbReference>
<protein>
    <submittedName>
        <fullName evidence="1">M55 family metallopeptidase</fullName>
    </submittedName>
</protein>
<dbReference type="RefSeq" id="WP_425346468.1">
    <property type="nucleotide sequence ID" value="NZ_JBGUBD010000009.1"/>
</dbReference>
<comment type="caution">
    <text evidence="1">The sequence shown here is derived from an EMBL/GenBank/DDBJ whole genome shotgun (WGS) entry which is preliminary data.</text>
</comment>
<name>A0ABV4U9R2_9BACT</name>
<dbReference type="Gene3D" id="3.30.1360.130">
    <property type="entry name" value="Dipeptide transport protein"/>
    <property type="match status" value="1"/>
</dbReference>
<keyword evidence="2" id="KW-1185">Reference proteome</keyword>
<dbReference type="InterPro" id="IPR007035">
    <property type="entry name" value="Peptidase_M55"/>
</dbReference>
<proteinExistence type="predicted"/>
<evidence type="ECO:0000313" key="2">
    <source>
        <dbReference type="Proteomes" id="UP001575105"/>
    </source>
</evidence>
<organism evidence="1 2">
    <name type="scientific">Natronomicrosphaera hydrolytica</name>
    <dbReference type="NCBI Taxonomy" id="3242702"/>
    <lineage>
        <taxon>Bacteria</taxon>
        <taxon>Pseudomonadati</taxon>
        <taxon>Planctomycetota</taxon>
        <taxon>Phycisphaerae</taxon>
        <taxon>Phycisphaerales</taxon>
        <taxon>Phycisphaeraceae</taxon>
        <taxon>Natronomicrosphaera</taxon>
    </lineage>
</organism>
<dbReference type="Gene3D" id="3.40.50.10780">
    <property type="entry name" value="Dipeptide transport protein"/>
    <property type="match status" value="1"/>
</dbReference>